<reference evidence="4" key="1">
    <citation type="submission" date="2018-06" db="EMBL/GenBank/DDBJ databases">
        <authorList>
            <person name="Zhirakovskaya E."/>
        </authorList>
    </citation>
    <scope>NUCLEOTIDE SEQUENCE</scope>
</reference>
<accession>A0A3B0Z7J5</accession>
<protein>
    <recommendedName>
        <fullName evidence="5">DUF86 domain-containing protein</fullName>
    </recommendedName>
</protein>
<dbReference type="AlphaFoldDB" id="A0A3B0Z7J5"/>
<dbReference type="InterPro" id="IPR008201">
    <property type="entry name" value="HepT-like"/>
</dbReference>
<keyword evidence="3" id="KW-0378">Hydrolase</keyword>
<evidence type="ECO:0000313" key="4">
    <source>
        <dbReference type="EMBL" id="VAW89358.1"/>
    </source>
</evidence>
<keyword evidence="2" id="KW-0540">Nuclease</keyword>
<evidence type="ECO:0000256" key="1">
    <source>
        <dbReference type="ARBA" id="ARBA00022649"/>
    </source>
</evidence>
<organism evidence="4">
    <name type="scientific">hydrothermal vent metagenome</name>
    <dbReference type="NCBI Taxonomy" id="652676"/>
    <lineage>
        <taxon>unclassified sequences</taxon>
        <taxon>metagenomes</taxon>
        <taxon>ecological metagenomes</taxon>
    </lineage>
</organism>
<dbReference type="GO" id="GO:0110001">
    <property type="term" value="C:toxin-antitoxin complex"/>
    <property type="evidence" value="ECO:0007669"/>
    <property type="project" value="InterPro"/>
</dbReference>
<evidence type="ECO:0000256" key="2">
    <source>
        <dbReference type="ARBA" id="ARBA00022722"/>
    </source>
</evidence>
<evidence type="ECO:0000256" key="3">
    <source>
        <dbReference type="ARBA" id="ARBA00022801"/>
    </source>
</evidence>
<gene>
    <name evidence="4" type="ORF">MNBD_GAMMA18-770</name>
</gene>
<keyword evidence="1" id="KW-1277">Toxin-antitoxin system</keyword>
<dbReference type="GO" id="GO:0004540">
    <property type="term" value="F:RNA nuclease activity"/>
    <property type="evidence" value="ECO:0007669"/>
    <property type="project" value="InterPro"/>
</dbReference>
<dbReference type="EMBL" id="UOFP01000266">
    <property type="protein sequence ID" value="VAW89358.1"/>
    <property type="molecule type" value="Genomic_DNA"/>
</dbReference>
<dbReference type="GO" id="GO:0016787">
    <property type="term" value="F:hydrolase activity"/>
    <property type="evidence" value="ECO:0007669"/>
    <property type="project" value="UniProtKB-KW"/>
</dbReference>
<proteinExistence type="predicted"/>
<sequence>MRNIIAHDYLGLDMVITWEVVDTH</sequence>
<evidence type="ECO:0008006" key="5">
    <source>
        <dbReference type="Google" id="ProtNLM"/>
    </source>
</evidence>
<feature type="non-terminal residue" evidence="4">
    <location>
        <position position="24"/>
    </location>
</feature>
<dbReference type="Pfam" id="PF01934">
    <property type="entry name" value="HepT-like"/>
    <property type="match status" value="1"/>
</dbReference>
<name>A0A3B0Z7J5_9ZZZZ</name>